<evidence type="ECO:0000256" key="1">
    <source>
        <dbReference type="SAM" id="MobiDB-lite"/>
    </source>
</evidence>
<evidence type="ECO:0000256" key="2">
    <source>
        <dbReference type="SAM" id="Phobius"/>
    </source>
</evidence>
<keyword evidence="2" id="KW-0812">Transmembrane</keyword>
<evidence type="ECO:0000313" key="3">
    <source>
        <dbReference type="EMBL" id="RHZ60997.1"/>
    </source>
</evidence>
<accession>A0A397HDC9</accession>
<reference evidence="3 4" key="1">
    <citation type="submission" date="2018-08" db="EMBL/GenBank/DDBJ databases">
        <title>Genome and evolution of the arbuscular mycorrhizal fungus Diversispora epigaea (formerly Glomus versiforme) and its bacterial endosymbionts.</title>
        <authorList>
            <person name="Sun X."/>
            <person name="Fei Z."/>
            <person name="Harrison M."/>
        </authorList>
    </citation>
    <scope>NUCLEOTIDE SEQUENCE [LARGE SCALE GENOMIC DNA]</scope>
    <source>
        <strain evidence="3 4">IT104</strain>
    </source>
</reference>
<gene>
    <name evidence="3" type="ORF">Glove_350g22</name>
</gene>
<feature type="region of interest" description="Disordered" evidence="1">
    <location>
        <begin position="249"/>
        <end position="345"/>
    </location>
</feature>
<dbReference type="AlphaFoldDB" id="A0A397HDC9"/>
<evidence type="ECO:0000313" key="4">
    <source>
        <dbReference type="Proteomes" id="UP000266861"/>
    </source>
</evidence>
<dbReference type="EMBL" id="PQFF01000320">
    <property type="protein sequence ID" value="RHZ60997.1"/>
    <property type="molecule type" value="Genomic_DNA"/>
</dbReference>
<feature type="compositionally biased region" description="Polar residues" evidence="1">
    <location>
        <begin position="288"/>
        <end position="325"/>
    </location>
</feature>
<comment type="caution">
    <text evidence="3">The sequence shown here is derived from an EMBL/GenBank/DDBJ whole genome shotgun (WGS) entry which is preliminary data.</text>
</comment>
<name>A0A397HDC9_9GLOM</name>
<feature type="transmembrane region" description="Helical" evidence="2">
    <location>
        <begin position="198"/>
        <end position="222"/>
    </location>
</feature>
<keyword evidence="4" id="KW-1185">Reference proteome</keyword>
<keyword evidence="2" id="KW-0472">Membrane</keyword>
<feature type="region of interest" description="Disordered" evidence="1">
    <location>
        <begin position="387"/>
        <end position="444"/>
    </location>
</feature>
<organism evidence="3 4">
    <name type="scientific">Diversispora epigaea</name>
    <dbReference type="NCBI Taxonomy" id="1348612"/>
    <lineage>
        <taxon>Eukaryota</taxon>
        <taxon>Fungi</taxon>
        <taxon>Fungi incertae sedis</taxon>
        <taxon>Mucoromycota</taxon>
        <taxon>Glomeromycotina</taxon>
        <taxon>Glomeromycetes</taxon>
        <taxon>Diversisporales</taxon>
        <taxon>Diversisporaceae</taxon>
        <taxon>Diversispora</taxon>
    </lineage>
</organism>
<protein>
    <submittedName>
        <fullName evidence="3">Uncharacterized protein</fullName>
    </submittedName>
</protein>
<dbReference type="Proteomes" id="UP000266861">
    <property type="component" value="Unassembled WGS sequence"/>
</dbReference>
<dbReference type="OrthoDB" id="5596129at2759"/>
<feature type="compositionally biased region" description="Gly residues" evidence="1">
    <location>
        <begin position="327"/>
        <end position="343"/>
    </location>
</feature>
<feature type="compositionally biased region" description="Acidic residues" evidence="1">
    <location>
        <begin position="434"/>
        <end position="444"/>
    </location>
</feature>
<sequence length="444" mass="50024">MSMSNLTTTGIPIWNSFVCSQNLSSITIETLRRGRTFGNETETTDKATLIPESYISETNTDSLTSGDWTLTTDPWPCFYFNNSNKDYKFIPGVVDQLIIVALVEGNQSPADNGLLFGIFDDIRPLNVVEPFNAGIPSVNTYTFTLTERVDVNNKEYLYFTVNTQNYHSMIFANGSIAARFLYSPDTYLSIKYVEKLKYTIYDIIAASGGNLTYAIALWIILFGRGKYKSWGLIQRYILRNSPDLNKKGGTFYSNKDENNDNNNVNYINNNSDKNNGKNKDYDLEGQDDQTSSNQQLDHLSTARSSTTYPKSATTPTFGNIDNRSNIGVGGGGGTIHGGRGGGLNEFTDKEIEKINEIVDEKFRSLEQTISRNYLSGFKLRKYSRDDDKYNVNDDVESPRFSSPSHDSDPVFQLKEIDLKKKRKQRKQSESNSENLEDTPDSTLN</sequence>
<proteinExistence type="predicted"/>
<feature type="compositionally biased region" description="Low complexity" evidence="1">
    <location>
        <begin position="260"/>
        <end position="273"/>
    </location>
</feature>
<keyword evidence="2" id="KW-1133">Transmembrane helix</keyword>